<gene>
    <name evidence="10" type="ORF">SAMN05443144_107129</name>
</gene>
<evidence type="ECO:0000256" key="4">
    <source>
        <dbReference type="ARBA" id="ARBA00023002"/>
    </source>
</evidence>
<comment type="subunit">
    <text evidence="7">Homodimer.</text>
</comment>
<evidence type="ECO:0000256" key="6">
    <source>
        <dbReference type="ARBA" id="ARBA00023284"/>
    </source>
</evidence>
<evidence type="ECO:0000313" key="10">
    <source>
        <dbReference type="EMBL" id="SHF31889.1"/>
    </source>
</evidence>
<evidence type="ECO:0000256" key="7">
    <source>
        <dbReference type="RuleBase" id="RU003880"/>
    </source>
</evidence>
<dbReference type="InterPro" id="IPR008255">
    <property type="entry name" value="Pyr_nucl-diS_OxRdtase_2_AS"/>
</dbReference>
<dbReference type="PRINTS" id="PR00469">
    <property type="entry name" value="PNDRDTASEII"/>
</dbReference>
<dbReference type="PRINTS" id="PR00368">
    <property type="entry name" value="FADPNR"/>
</dbReference>
<comment type="similarity">
    <text evidence="1 7">Belongs to the class-II pyridine nucleotide-disulfide oxidoreductase family.</text>
</comment>
<evidence type="ECO:0000256" key="1">
    <source>
        <dbReference type="ARBA" id="ARBA00009333"/>
    </source>
</evidence>
<dbReference type="GO" id="GO:0019430">
    <property type="term" value="P:removal of superoxide radicals"/>
    <property type="evidence" value="ECO:0007669"/>
    <property type="project" value="UniProtKB-UniRule"/>
</dbReference>
<evidence type="ECO:0000256" key="5">
    <source>
        <dbReference type="ARBA" id="ARBA00023157"/>
    </source>
</evidence>
<sequence length="323" mass="35080">MEDIAGKTFDVVIVGSGPAGLTAALYAARADLNPLVFEGPEPGGQLMQTTDVENYPGYPEGVLGPKMMQDFRKQAQRFGADCRYGMVTDIDFEDRPYTLTVDEETELFAKSIIVSTGASAKWLGLDSEQRLRGKGVSACATCDGAFFRDQHVIVVGGGDTAMEEATFLTKFASKVTVLHRRQELRASKAMQSRAFNDEKIEFMWDTELNEVLGDEVVEGVEVINNKTREVTTLDDVTGVFIAIGHKPNTDLFKEVLTTDEVGYIKTKGESTATDLEGIFASGDAMDPVYRQAVTAAGTGCRAALDAERFLAEEEVREKVAVGG</sequence>
<dbReference type="PROSITE" id="PS00573">
    <property type="entry name" value="PYRIDINE_REDOX_2"/>
    <property type="match status" value="1"/>
</dbReference>
<keyword evidence="6 7" id="KW-0676">Redox-active center</keyword>
<keyword evidence="3 7" id="KW-0274">FAD</keyword>
<evidence type="ECO:0000313" key="11">
    <source>
        <dbReference type="Proteomes" id="UP000184041"/>
    </source>
</evidence>
<dbReference type="InterPro" id="IPR023753">
    <property type="entry name" value="FAD/NAD-binding_dom"/>
</dbReference>
<keyword evidence="2 7" id="KW-0285">Flavoprotein</keyword>
<dbReference type="EC" id="1.8.1.9" evidence="7"/>
<dbReference type="InterPro" id="IPR005982">
    <property type="entry name" value="Thioredox_Rdtase"/>
</dbReference>
<dbReference type="NCBIfam" id="TIGR01292">
    <property type="entry name" value="TRX_reduct"/>
    <property type="match status" value="1"/>
</dbReference>
<comment type="catalytic activity">
    <reaction evidence="7">
        <text>[thioredoxin]-dithiol + NADP(+) = [thioredoxin]-disulfide + NADPH + H(+)</text>
        <dbReference type="Rhea" id="RHEA:20345"/>
        <dbReference type="Rhea" id="RHEA-COMP:10698"/>
        <dbReference type="Rhea" id="RHEA-COMP:10700"/>
        <dbReference type="ChEBI" id="CHEBI:15378"/>
        <dbReference type="ChEBI" id="CHEBI:29950"/>
        <dbReference type="ChEBI" id="CHEBI:50058"/>
        <dbReference type="ChEBI" id="CHEBI:57783"/>
        <dbReference type="ChEBI" id="CHEBI:58349"/>
        <dbReference type="EC" id="1.8.1.9"/>
    </reaction>
</comment>
<keyword evidence="11" id="KW-1185">Reference proteome</keyword>
<dbReference type="RefSeq" id="WP_139240240.1">
    <property type="nucleotide sequence ID" value="NZ_FQUS01000007.1"/>
</dbReference>
<dbReference type="OrthoDB" id="9806179at2"/>
<feature type="domain" description="FAD/NAD(P)-binding" evidence="9">
    <location>
        <begin position="9"/>
        <end position="299"/>
    </location>
</feature>
<evidence type="ECO:0000256" key="2">
    <source>
        <dbReference type="ARBA" id="ARBA00022630"/>
    </source>
</evidence>
<dbReference type="InterPro" id="IPR036188">
    <property type="entry name" value="FAD/NAD-bd_sf"/>
</dbReference>
<keyword evidence="4 7" id="KW-0560">Oxidoreductase</keyword>
<keyword evidence="5" id="KW-1015">Disulfide bond</keyword>
<comment type="cofactor">
    <cofactor evidence="8">
        <name>FAD</name>
        <dbReference type="ChEBI" id="CHEBI:57692"/>
    </cofactor>
    <text evidence="8">Binds 1 FAD per subunit.</text>
</comment>
<evidence type="ECO:0000256" key="3">
    <source>
        <dbReference type="ARBA" id="ARBA00022827"/>
    </source>
</evidence>
<dbReference type="STRING" id="1194090.SAMN05443144_107129"/>
<dbReference type="EMBL" id="FQUS01000007">
    <property type="protein sequence ID" value="SHF31889.1"/>
    <property type="molecule type" value="Genomic_DNA"/>
</dbReference>
<dbReference type="Pfam" id="PF07992">
    <property type="entry name" value="Pyr_redox_2"/>
    <property type="match status" value="1"/>
</dbReference>
<evidence type="ECO:0000256" key="8">
    <source>
        <dbReference type="RuleBase" id="RU003881"/>
    </source>
</evidence>
<proteinExistence type="inferred from homology"/>
<keyword evidence="8" id="KW-0521">NADP</keyword>
<name>A0A1M5ANR0_9BACT</name>
<organism evidence="10 11">
    <name type="scientific">Fodinibius roseus</name>
    <dbReference type="NCBI Taxonomy" id="1194090"/>
    <lineage>
        <taxon>Bacteria</taxon>
        <taxon>Pseudomonadati</taxon>
        <taxon>Balneolota</taxon>
        <taxon>Balneolia</taxon>
        <taxon>Balneolales</taxon>
        <taxon>Balneolaceae</taxon>
        <taxon>Fodinibius</taxon>
    </lineage>
</organism>
<evidence type="ECO:0000259" key="9">
    <source>
        <dbReference type="Pfam" id="PF07992"/>
    </source>
</evidence>
<dbReference type="GO" id="GO:0005737">
    <property type="term" value="C:cytoplasm"/>
    <property type="evidence" value="ECO:0007669"/>
    <property type="project" value="InterPro"/>
</dbReference>
<dbReference type="GO" id="GO:0004791">
    <property type="term" value="F:thioredoxin-disulfide reductase (NADPH) activity"/>
    <property type="evidence" value="ECO:0007669"/>
    <property type="project" value="UniProtKB-UniRule"/>
</dbReference>
<dbReference type="InterPro" id="IPR050097">
    <property type="entry name" value="Ferredoxin-NADP_redctase_2"/>
</dbReference>
<dbReference type="SUPFAM" id="SSF51905">
    <property type="entry name" value="FAD/NAD(P)-binding domain"/>
    <property type="match status" value="1"/>
</dbReference>
<accession>A0A1M5ANR0</accession>
<dbReference type="AlphaFoldDB" id="A0A1M5ANR0"/>
<reference evidence="10 11" key="1">
    <citation type="submission" date="2016-11" db="EMBL/GenBank/DDBJ databases">
        <authorList>
            <person name="Jaros S."/>
            <person name="Januszkiewicz K."/>
            <person name="Wedrychowicz H."/>
        </authorList>
    </citation>
    <scope>NUCLEOTIDE SEQUENCE [LARGE SCALE GENOMIC DNA]</scope>
    <source>
        <strain evidence="10 11">DSM 21986</strain>
    </source>
</reference>
<protein>
    <recommendedName>
        <fullName evidence="7">Thioredoxin reductase</fullName>
        <ecNumber evidence="7">1.8.1.9</ecNumber>
    </recommendedName>
</protein>
<dbReference type="Gene3D" id="3.50.50.60">
    <property type="entry name" value="FAD/NAD(P)-binding domain"/>
    <property type="match status" value="2"/>
</dbReference>
<dbReference type="PANTHER" id="PTHR48105">
    <property type="entry name" value="THIOREDOXIN REDUCTASE 1-RELATED-RELATED"/>
    <property type="match status" value="1"/>
</dbReference>
<dbReference type="Proteomes" id="UP000184041">
    <property type="component" value="Unassembled WGS sequence"/>
</dbReference>